<dbReference type="NCBIfam" id="TIGR00014">
    <property type="entry name" value="arsC"/>
    <property type="match status" value="1"/>
</dbReference>
<name>A0A450TTS6_9GAMM</name>
<dbReference type="AlphaFoldDB" id="A0A450TTS6"/>
<evidence type="ECO:0000256" key="3">
    <source>
        <dbReference type="PROSITE-ProRule" id="PRU01282"/>
    </source>
</evidence>
<evidence type="ECO:0000313" key="5">
    <source>
        <dbReference type="EMBL" id="VFJ68783.1"/>
    </source>
</evidence>
<dbReference type="InterPro" id="IPR036249">
    <property type="entry name" value="Thioredoxin-like_sf"/>
</dbReference>
<organism evidence="6">
    <name type="scientific">Candidatus Kentrum sp. FM</name>
    <dbReference type="NCBI Taxonomy" id="2126340"/>
    <lineage>
        <taxon>Bacteria</taxon>
        <taxon>Pseudomonadati</taxon>
        <taxon>Pseudomonadota</taxon>
        <taxon>Gammaproteobacteria</taxon>
        <taxon>Candidatus Kentrum</taxon>
    </lineage>
</organism>
<dbReference type="GO" id="GO:0008794">
    <property type="term" value="F:arsenate reductase (glutaredoxin) activity"/>
    <property type="evidence" value="ECO:0007669"/>
    <property type="project" value="UniProtKB-UniRule"/>
</dbReference>
<dbReference type="InterPro" id="IPR006659">
    <property type="entry name" value="Arsenate_reductase"/>
</dbReference>
<evidence type="ECO:0000313" key="7">
    <source>
        <dbReference type="EMBL" id="VFK17141.1"/>
    </source>
</evidence>
<dbReference type="PANTHER" id="PTHR30041">
    <property type="entry name" value="ARSENATE REDUCTASE"/>
    <property type="match status" value="1"/>
</dbReference>
<sequence>MKTIIYHNPKCSTCRKALNLLAERNVEVEIVEYLKTPPSQRELEDILTKLGLKPRELMRQKEKLYREKGLDNPNLDDATLIRAMVENPILIQRPIVLLGDKAALGRPVERIVDIL</sequence>
<dbReference type="EMBL" id="CAADFA010000634">
    <property type="protein sequence ID" value="VFJ72110.1"/>
    <property type="molecule type" value="Genomic_DNA"/>
</dbReference>
<dbReference type="InterPro" id="IPR006660">
    <property type="entry name" value="Arsenate_reductase-like"/>
</dbReference>
<protein>
    <recommendedName>
        <fullName evidence="4">Arsenate reductase</fullName>
        <ecNumber evidence="4">1.20.4.1</ecNumber>
    </recommendedName>
</protein>
<dbReference type="Gene3D" id="3.40.30.10">
    <property type="entry name" value="Glutaredoxin"/>
    <property type="match status" value="1"/>
</dbReference>
<dbReference type="CDD" id="cd03034">
    <property type="entry name" value="ArsC_ArsC"/>
    <property type="match status" value="1"/>
</dbReference>
<accession>A0A450TTS6</accession>
<dbReference type="EC" id="1.20.4.1" evidence="4"/>
<evidence type="ECO:0000313" key="6">
    <source>
        <dbReference type="EMBL" id="VFJ72110.1"/>
    </source>
</evidence>
<evidence type="ECO:0000256" key="1">
    <source>
        <dbReference type="ARBA" id="ARBA00007198"/>
    </source>
</evidence>
<reference evidence="6" key="1">
    <citation type="submission" date="2019-02" db="EMBL/GenBank/DDBJ databases">
        <authorList>
            <person name="Gruber-Vodicka R. H."/>
            <person name="Seah K. B. B."/>
        </authorList>
    </citation>
    <scope>NUCLEOTIDE SEQUENCE</scope>
    <source>
        <strain evidence="5">BECK_BZ163</strain>
        <strain evidence="7">BECK_BZ164</strain>
        <strain evidence="6">BECK_BZ165</strain>
    </source>
</reference>
<evidence type="ECO:0000256" key="2">
    <source>
        <dbReference type="ARBA" id="ARBA00023002"/>
    </source>
</evidence>
<comment type="catalytic activity">
    <reaction evidence="4">
        <text>[glutaredoxin]-dithiol + arsenate + glutathione + H(+) = glutathionyl-S-S-[glutaredoxin] + arsenite + H2O</text>
        <dbReference type="Rhea" id="RHEA:22016"/>
        <dbReference type="Rhea" id="RHEA-COMP:10729"/>
        <dbReference type="Rhea" id="RHEA-COMP:17668"/>
        <dbReference type="ChEBI" id="CHEBI:15377"/>
        <dbReference type="ChEBI" id="CHEBI:15378"/>
        <dbReference type="ChEBI" id="CHEBI:29242"/>
        <dbReference type="ChEBI" id="CHEBI:29950"/>
        <dbReference type="ChEBI" id="CHEBI:48597"/>
        <dbReference type="ChEBI" id="CHEBI:57925"/>
        <dbReference type="ChEBI" id="CHEBI:146199"/>
        <dbReference type="EC" id="1.20.4.1"/>
    </reaction>
</comment>
<comment type="similarity">
    <text evidence="1 3 4">Belongs to the ArsC family.</text>
</comment>
<evidence type="ECO:0000256" key="4">
    <source>
        <dbReference type="RuleBase" id="RU362029"/>
    </source>
</evidence>
<proteinExistence type="inferred from homology"/>
<gene>
    <name evidence="5" type="ORF">BECKFM1743A_GA0114220_104832</name>
    <name evidence="7" type="ORF">BECKFM1743B_GA0114221_104632</name>
    <name evidence="6" type="ORF">BECKFM1743C_GA0114222_106343</name>
</gene>
<dbReference type="SUPFAM" id="SSF52833">
    <property type="entry name" value="Thioredoxin-like"/>
    <property type="match status" value="1"/>
</dbReference>
<dbReference type="Pfam" id="PF03960">
    <property type="entry name" value="ArsC"/>
    <property type="match status" value="1"/>
</dbReference>
<dbReference type="EMBL" id="CAADEZ010000483">
    <property type="protein sequence ID" value="VFJ68783.1"/>
    <property type="molecule type" value="Genomic_DNA"/>
</dbReference>
<keyword evidence="2 4" id="KW-0560">Oxidoreductase</keyword>
<dbReference type="EMBL" id="CAADFL010000463">
    <property type="protein sequence ID" value="VFK17141.1"/>
    <property type="molecule type" value="Genomic_DNA"/>
</dbReference>
<dbReference type="PROSITE" id="PS51353">
    <property type="entry name" value="ARSC"/>
    <property type="match status" value="1"/>
</dbReference>
<dbReference type="PANTHER" id="PTHR30041:SF4">
    <property type="entry name" value="ARSENATE REDUCTASE"/>
    <property type="match status" value="1"/>
</dbReference>